<name>A0ABP1FUC3_9CHLO</name>
<accession>A0ABP1FUC3</accession>
<dbReference type="PANTHER" id="PTHR45686:SF4">
    <property type="entry name" value="ADP-RIBOSYLATION FACTOR GTPASE ACTIVATING PROTEIN 3, ISOFORM H"/>
    <property type="match status" value="1"/>
</dbReference>
<keyword evidence="2" id="KW-0479">Metal-binding</keyword>
<keyword evidence="3 5" id="KW-0863">Zinc-finger</keyword>
<reference evidence="8 9" key="1">
    <citation type="submission" date="2024-06" db="EMBL/GenBank/DDBJ databases">
        <authorList>
            <person name="Kraege A."/>
            <person name="Thomma B."/>
        </authorList>
    </citation>
    <scope>NUCLEOTIDE SEQUENCE [LARGE SCALE GENOMIC DNA]</scope>
</reference>
<dbReference type="InterPro" id="IPR001164">
    <property type="entry name" value="ArfGAP_dom"/>
</dbReference>
<feature type="compositionally biased region" description="Low complexity" evidence="6">
    <location>
        <begin position="186"/>
        <end position="208"/>
    </location>
</feature>
<evidence type="ECO:0000256" key="3">
    <source>
        <dbReference type="ARBA" id="ARBA00022771"/>
    </source>
</evidence>
<feature type="compositionally biased region" description="Low complexity" evidence="6">
    <location>
        <begin position="147"/>
        <end position="174"/>
    </location>
</feature>
<dbReference type="Proteomes" id="UP001497392">
    <property type="component" value="Unassembled WGS sequence"/>
</dbReference>
<dbReference type="CDD" id="cd08831">
    <property type="entry name" value="ArfGap_ArfGap2_3_like"/>
    <property type="match status" value="1"/>
</dbReference>
<organism evidence="8 9">
    <name type="scientific">Coccomyxa viridis</name>
    <dbReference type="NCBI Taxonomy" id="1274662"/>
    <lineage>
        <taxon>Eukaryota</taxon>
        <taxon>Viridiplantae</taxon>
        <taxon>Chlorophyta</taxon>
        <taxon>core chlorophytes</taxon>
        <taxon>Trebouxiophyceae</taxon>
        <taxon>Trebouxiophyceae incertae sedis</taxon>
        <taxon>Coccomyxaceae</taxon>
        <taxon>Coccomyxa</taxon>
    </lineage>
</organism>
<dbReference type="Pfam" id="PF01412">
    <property type="entry name" value="ArfGap"/>
    <property type="match status" value="1"/>
</dbReference>
<keyword evidence="4" id="KW-0862">Zinc</keyword>
<evidence type="ECO:0000256" key="1">
    <source>
        <dbReference type="ARBA" id="ARBA00022468"/>
    </source>
</evidence>
<dbReference type="InterPro" id="IPR038508">
    <property type="entry name" value="ArfGAP_dom_sf"/>
</dbReference>
<evidence type="ECO:0000256" key="2">
    <source>
        <dbReference type="ARBA" id="ARBA00022723"/>
    </source>
</evidence>
<protein>
    <submittedName>
        <fullName evidence="8">G3285 protein</fullName>
    </submittedName>
</protein>
<sequence>MALRSKLERDALFKKMRAKAENKVCFDCPAKNPTWSSVPYGVFICLTCAGVHRSLGVHLSFVRSTTLDTWTEEQLKIMSVGGNGRARQFFKQHGWTELGSDKIEQKYTSQAAQRYRQLLEKEAAKLSALPSPESLADEPASEPNPSEPTSTAAPASSETTAARLAAAAAPAASSNGRETPQENGAAEKAPAAVRKPPAAKPRFAAPKKAGAKVGGLGVKKMTSKVDDSLFDQAPVEDAPPPAAMNALSPALTQEEKAVAAADSKVASRFAYDVLVNEGEAAGAKGAGVKRGKDGHVQLASGDDFFSAPLNSSGQKASGRQAGGLGGGSSAAALAKQREQEAEADQARKRFGNAKSISSAQFNSNEDSNAVDYEKQARLSRFQGANAISSADFYDNGEGGGSGPARANSDFDITAGDLVNRLSMQARQDFNQVKDIAGQAGRKFSNLAQNFIKDLQGGY</sequence>
<evidence type="ECO:0000313" key="8">
    <source>
        <dbReference type="EMBL" id="CAL5221147.1"/>
    </source>
</evidence>
<dbReference type="PANTHER" id="PTHR45686">
    <property type="entry name" value="ADP-RIBOSYLATION FACTOR GTPASE ACTIVATING PROTEIN 3, ISOFORM H-RELATED"/>
    <property type="match status" value="1"/>
</dbReference>
<dbReference type="Gene3D" id="1.10.220.150">
    <property type="entry name" value="Arf GTPase activating protein"/>
    <property type="match status" value="1"/>
</dbReference>
<keyword evidence="9" id="KW-1185">Reference proteome</keyword>
<evidence type="ECO:0000256" key="5">
    <source>
        <dbReference type="PROSITE-ProRule" id="PRU00288"/>
    </source>
</evidence>
<proteinExistence type="predicted"/>
<comment type="caution">
    <text evidence="8">The sequence shown here is derived from an EMBL/GenBank/DDBJ whole genome shotgun (WGS) entry which is preliminary data.</text>
</comment>
<feature type="compositionally biased region" description="Polar residues" evidence="6">
    <location>
        <begin position="354"/>
        <end position="367"/>
    </location>
</feature>
<feature type="region of interest" description="Disordered" evidence="6">
    <location>
        <begin position="127"/>
        <end position="214"/>
    </location>
</feature>
<keyword evidence="1" id="KW-0343">GTPase activation</keyword>
<dbReference type="InterPro" id="IPR037278">
    <property type="entry name" value="ARFGAP/RecO"/>
</dbReference>
<dbReference type="SMART" id="SM00105">
    <property type="entry name" value="ArfGap"/>
    <property type="match status" value="1"/>
</dbReference>
<dbReference type="SUPFAM" id="SSF57863">
    <property type="entry name" value="ArfGap/RecO-like zinc finger"/>
    <property type="match status" value="1"/>
</dbReference>
<dbReference type="PROSITE" id="PS50115">
    <property type="entry name" value="ARFGAP"/>
    <property type="match status" value="1"/>
</dbReference>
<feature type="region of interest" description="Disordered" evidence="6">
    <location>
        <begin position="282"/>
        <end position="370"/>
    </location>
</feature>
<feature type="compositionally biased region" description="Basic and acidic residues" evidence="6">
    <location>
        <begin position="335"/>
        <end position="347"/>
    </location>
</feature>
<evidence type="ECO:0000256" key="4">
    <source>
        <dbReference type="ARBA" id="ARBA00022833"/>
    </source>
</evidence>
<dbReference type="PRINTS" id="PR00405">
    <property type="entry name" value="REVINTRACTNG"/>
</dbReference>
<evidence type="ECO:0000313" key="9">
    <source>
        <dbReference type="Proteomes" id="UP001497392"/>
    </source>
</evidence>
<evidence type="ECO:0000259" key="7">
    <source>
        <dbReference type="PROSITE" id="PS50115"/>
    </source>
</evidence>
<gene>
    <name evidence="8" type="primary">g3285</name>
    <name evidence="8" type="ORF">VP750_LOCUS2806</name>
</gene>
<evidence type="ECO:0000256" key="6">
    <source>
        <dbReference type="SAM" id="MobiDB-lite"/>
    </source>
</evidence>
<feature type="domain" description="Arf-GAP" evidence="7">
    <location>
        <begin position="10"/>
        <end position="117"/>
    </location>
</feature>
<dbReference type="EMBL" id="CAXHTA020000005">
    <property type="protein sequence ID" value="CAL5221147.1"/>
    <property type="molecule type" value="Genomic_DNA"/>
</dbReference>